<sequence length="51" mass="5935">MSLAEFKDLIASYDKIMILEDHYTFNEMTELINGKTYQPGIYTSKELLSNN</sequence>
<organism evidence="1 2">
    <name type="scientific">Aerococcus urinaeequi</name>
    <dbReference type="NCBI Taxonomy" id="51665"/>
    <lineage>
        <taxon>Bacteria</taxon>
        <taxon>Bacillati</taxon>
        <taxon>Bacillota</taxon>
        <taxon>Bacilli</taxon>
        <taxon>Lactobacillales</taxon>
        <taxon>Aerococcaceae</taxon>
        <taxon>Aerococcus</taxon>
    </lineage>
</organism>
<dbReference type="Proteomes" id="UP001179483">
    <property type="component" value="Chromosome"/>
</dbReference>
<proteinExistence type="predicted"/>
<dbReference type="EMBL" id="CP116590">
    <property type="protein sequence ID" value="WCG37242.1"/>
    <property type="molecule type" value="Genomic_DNA"/>
</dbReference>
<evidence type="ECO:0000313" key="2">
    <source>
        <dbReference type="Proteomes" id="UP001179483"/>
    </source>
</evidence>
<reference evidence="1" key="1">
    <citation type="submission" date="2023-01" db="EMBL/GenBank/DDBJ databases">
        <title>Oxazolidinone resistance genes in florfenicol resistant enterococci from beef cattle and veal calves at slaughter.</title>
        <authorList>
            <person name="Biggel M."/>
        </authorList>
    </citation>
    <scope>NUCLEOTIDE SEQUENCE</scope>
    <source>
        <strain evidence="1">K79-1</strain>
    </source>
</reference>
<protein>
    <submittedName>
        <fullName evidence="1">Uncharacterized protein</fullName>
    </submittedName>
</protein>
<dbReference type="RefSeq" id="WP_271735535.1">
    <property type="nucleotide sequence ID" value="NZ_CP116590.1"/>
</dbReference>
<evidence type="ECO:0000313" key="1">
    <source>
        <dbReference type="EMBL" id="WCG37242.1"/>
    </source>
</evidence>
<name>A0AAE9XH48_9LACT</name>
<accession>A0AAE9XH48</accession>
<dbReference type="AlphaFoldDB" id="A0AAE9XH48"/>
<gene>
    <name evidence="1" type="ORF">PML80_06850</name>
</gene>